<sequence>MFRITVCAVCAGINELSSFVAPSFSATYTSPSVKFFTRYSFPSCANSKTSGCSLVVAALIKVSVLLIFSPHFHVFRKFFCYLTNSNKKRIYQSFRFL</sequence>
<evidence type="ECO:0000313" key="2">
    <source>
        <dbReference type="EMBL" id="EJX08045.1"/>
    </source>
</evidence>
<keyword evidence="1" id="KW-0812">Transmembrane</keyword>
<dbReference type="AlphaFoldDB" id="J9H379"/>
<dbReference type="EMBL" id="AMCI01000719">
    <property type="protein sequence ID" value="EJX08045.1"/>
    <property type="molecule type" value="Genomic_DNA"/>
</dbReference>
<organism evidence="2">
    <name type="scientific">gut metagenome</name>
    <dbReference type="NCBI Taxonomy" id="749906"/>
    <lineage>
        <taxon>unclassified sequences</taxon>
        <taxon>metagenomes</taxon>
        <taxon>organismal metagenomes</taxon>
    </lineage>
</organism>
<accession>J9H379</accession>
<feature type="transmembrane region" description="Helical" evidence="1">
    <location>
        <begin position="49"/>
        <end position="68"/>
    </location>
</feature>
<keyword evidence="1" id="KW-0472">Membrane</keyword>
<name>J9H379_9ZZZZ</name>
<reference evidence="2" key="1">
    <citation type="journal article" date="2012" name="PLoS ONE">
        <title>Gene sets for utilization of primary and secondary nutrition supplies in the distal gut of endangered iberian lynx.</title>
        <authorList>
            <person name="Alcaide M."/>
            <person name="Messina E."/>
            <person name="Richter M."/>
            <person name="Bargiela R."/>
            <person name="Peplies J."/>
            <person name="Huws S.A."/>
            <person name="Newbold C.J."/>
            <person name="Golyshin P.N."/>
            <person name="Simon M.A."/>
            <person name="Lopez G."/>
            <person name="Yakimov M.M."/>
            <person name="Ferrer M."/>
        </authorList>
    </citation>
    <scope>NUCLEOTIDE SEQUENCE</scope>
</reference>
<evidence type="ECO:0000256" key="1">
    <source>
        <dbReference type="SAM" id="Phobius"/>
    </source>
</evidence>
<gene>
    <name evidence="2" type="ORF">EVA_03845</name>
</gene>
<comment type="caution">
    <text evidence="2">The sequence shown here is derived from an EMBL/GenBank/DDBJ whole genome shotgun (WGS) entry which is preliminary data.</text>
</comment>
<protein>
    <submittedName>
        <fullName evidence="2">Uncharacterized protein</fullName>
    </submittedName>
</protein>
<keyword evidence="1" id="KW-1133">Transmembrane helix</keyword>
<proteinExistence type="predicted"/>